<protein>
    <submittedName>
        <fullName evidence="1">Uncharacterized protein</fullName>
    </submittedName>
</protein>
<evidence type="ECO:0000313" key="2">
    <source>
        <dbReference type="Proteomes" id="UP000558997"/>
    </source>
</evidence>
<accession>A0A841DTW1</accession>
<sequence length="215" mass="23943">MSEPIEPASAAEAARELARVLLEQADALDLHDLRATGAIENVRVQARALADAVHERGWGDIFLGIDSYDPDELDDLPLGPDDFDDPADYREIVEGGALGDLDDLEELESTLLPENGVRLSYQARYDYVVTDPDAFVRYVRDRAEKAQDEALTDDAIDDIEDAQSAFELLCYLDGLGSKEYEPYGLIPGGGEESHKIVEFSLWDLDPTRRDDTYPY</sequence>
<proteinExistence type="predicted"/>
<reference evidence="1 2" key="1">
    <citation type="submission" date="2020-08" db="EMBL/GenBank/DDBJ databases">
        <title>Sequencing the genomes of 1000 actinobacteria strains.</title>
        <authorList>
            <person name="Klenk H.-P."/>
        </authorList>
    </citation>
    <scope>NUCLEOTIDE SEQUENCE [LARGE SCALE GENOMIC DNA]</scope>
    <source>
        <strain evidence="1 2">DSM 17294</strain>
    </source>
</reference>
<dbReference type="Proteomes" id="UP000558997">
    <property type="component" value="Unassembled WGS sequence"/>
</dbReference>
<keyword evidence="2" id="KW-1185">Reference proteome</keyword>
<dbReference type="RefSeq" id="WP_184839861.1">
    <property type="nucleotide sequence ID" value="NZ_BAAAVN010000028.1"/>
</dbReference>
<dbReference type="EMBL" id="JACHNF010000001">
    <property type="protein sequence ID" value="MBB5982554.1"/>
    <property type="molecule type" value="Genomic_DNA"/>
</dbReference>
<comment type="caution">
    <text evidence="1">The sequence shown here is derived from an EMBL/GenBank/DDBJ whole genome shotgun (WGS) entry which is preliminary data.</text>
</comment>
<name>A0A841DTW1_9ACTN</name>
<gene>
    <name evidence="1" type="ORF">HDA44_005895</name>
</gene>
<organism evidence="1 2">
    <name type="scientific">Kribbella solani</name>
    <dbReference type="NCBI Taxonomy" id="236067"/>
    <lineage>
        <taxon>Bacteria</taxon>
        <taxon>Bacillati</taxon>
        <taxon>Actinomycetota</taxon>
        <taxon>Actinomycetes</taxon>
        <taxon>Propionibacteriales</taxon>
        <taxon>Kribbellaceae</taxon>
        <taxon>Kribbella</taxon>
    </lineage>
</organism>
<evidence type="ECO:0000313" key="1">
    <source>
        <dbReference type="EMBL" id="MBB5982554.1"/>
    </source>
</evidence>
<dbReference type="AlphaFoldDB" id="A0A841DTW1"/>